<feature type="binding site" evidence="5">
    <location>
        <position position="124"/>
    </location>
    <ligand>
        <name>FMN</name>
        <dbReference type="ChEBI" id="CHEBI:58210"/>
    </ligand>
</feature>
<evidence type="ECO:0000259" key="6">
    <source>
        <dbReference type="Pfam" id="PF02441"/>
    </source>
</evidence>
<sequence>MNRKRIIVGVTGASGAPLALSVLRALRAQGVEIHLVLSEGFKRMLREESDIRPEKLAALADAVYMEDDLGARISSGSFVTDGMVVVPCSMKTLSAIANAYDENLIVRAADVCLKEGRRVVLVPRETPLSRAHLRNMLRAAEDGCAIVPPMLSFYAGEENLRAQIEQVTGKILLQFGLLHPEMQVWGEPKREL</sequence>
<feature type="binding site" evidence="5">
    <location>
        <position position="170"/>
    </location>
    <ligand>
        <name>dimethylallyl phosphate</name>
        <dbReference type="ChEBI" id="CHEBI:88052"/>
    </ligand>
</feature>
<dbReference type="InterPro" id="IPR003382">
    <property type="entry name" value="Flavoprotein"/>
</dbReference>
<comment type="function">
    <text evidence="5">Flavin prenyltransferase that catalyzes the synthesis of the prenylated FMN cofactor (prenyl-FMN) for 4-hydroxy-3-polyprenylbenzoic acid decarboxylase UbiD. The prenyltransferase is metal-independent and links a dimethylallyl moiety from dimethylallyl monophosphate (DMAP) to the flavin N5 and C6 atoms of FMN.</text>
</comment>
<evidence type="ECO:0000256" key="5">
    <source>
        <dbReference type="HAMAP-Rule" id="MF_01984"/>
    </source>
</evidence>
<dbReference type="EC" id="2.5.1.129" evidence="5"/>
<dbReference type="PANTHER" id="PTHR43374">
    <property type="entry name" value="FLAVIN PRENYLTRANSFERASE"/>
    <property type="match status" value="1"/>
</dbReference>
<comment type="caution">
    <text evidence="5">Lacks conserved residue(s) required for the propagation of feature annotation.</text>
</comment>
<evidence type="ECO:0000313" key="8">
    <source>
        <dbReference type="Proteomes" id="UP000824001"/>
    </source>
</evidence>
<reference evidence="7" key="2">
    <citation type="journal article" date="2021" name="PeerJ">
        <title>Extensive microbial diversity within the chicken gut microbiome revealed by metagenomics and culture.</title>
        <authorList>
            <person name="Gilroy R."/>
            <person name="Ravi A."/>
            <person name="Getino M."/>
            <person name="Pursley I."/>
            <person name="Horton D.L."/>
            <person name="Alikhan N.F."/>
            <person name="Baker D."/>
            <person name="Gharbi K."/>
            <person name="Hall N."/>
            <person name="Watson M."/>
            <person name="Adriaenssens E.M."/>
            <person name="Foster-Nyarko E."/>
            <person name="Jarju S."/>
            <person name="Secka A."/>
            <person name="Antonio M."/>
            <person name="Oren A."/>
            <person name="Chaudhuri R.R."/>
            <person name="La Ragione R."/>
            <person name="Hildebrand F."/>
            <person name="Pallen M.J."/>
        </authorList>
    </citation>
    <scope>NUCLEOTIDE SEQUENCE</scope>
    <source>
        <strain evidence="7">ChiHjej10B9-9673</strain>
    </source>
</reference>
<reference evidence="7" key="1">
    <citation type="submission" date="2020-10" db="EMBL/GenBank/DDBJ databases">
        <authorList>
            <person name="Gilroy R."/>
        </authorList>
    </citation>
    <scope>NUCLEOTIDE SEQUENCE</scope>
    <source>
        <strain evidence="7">ChiHjej10B9-9673</strain>
    </source>
</reference>
<dbReference type="Proteomes" id="UP000824001">
    <property type="component" value="Unassembled WGS sequence"/>
</dbReference>
<proteinExistence type="inferred from homology"/>
<comment type="caution">
    <text evidence="7">The sequence shown here is derived from an EMBL/GenBank/DDBJ whole genome shotgun (WGS) entry which is preliminary data.</text>
</comment>
<name>A0A9D1FFM4_9FIRM</name>
<feature type="binding site" evidence="5">
    <location>
        <position position="154"/>
    </location>
    <ligand>
        <name>dimethylallyl phosphate</name>
        <dbReference type="ChEBI" id="CHEBI:88052"/>
    </ligand>
</feature>
<feature type="binding site" evidence="5">
    <location>
        <position position="38"/>
    </location>
    <ligand>
        <name>FMN</name>
        <dbReference type="ChEBI" id="CHEBI:58210"/>
    </ligand>
</feature>
<protein>
    <recommendedName>
        <fullName evidence="5">Flavin prenyltransferase UbiX</fullName>
        <ecNumber evidence="5">2.5.1.129</ecNumber>
    </recommendedName>
</protein>
<dbReference type="SUPFAM" id="SSF52507">
    <property type="entry name" value="Homo-oligomeric flavin-containing Cys decarboxylases, HFCD"/>
    <property type="match status" value="1"/>
</dbReference>
<comment type="similarity">
    <text evidence="5">Belongs to the UbiX/PAD1 family.</text>
</comment>
<evidence type="ECO:0000256" key="4">
    <source>
        <dbReference type="ARBA" id="ARBA00022679"/>
    </source>
</evidence>
<organism evidence="7 8">
    <name type="scientific">Candidatus Scatomorpha merdipullorum</name>
    <dbReference type="NCBI Taxonomy" id="2840927"/>
    <lineage>
        <taxon>Bacteria</taxon>
        <taxon>Bacillati</taxon>
        <taxon>Bacillota</taxon>
        <taxon>Clostridia</taxon>
        <taxon>Eubacteriales</taxon>
        <taxon>Candidatus Scatomorpha</taxon>
    </lineage>
</organism>
<keyword evidence="4 5" id="KW-0808">Transferase</keyword>
<keyword evidence="3 5" id="KW-0288">FMN</keyword>
<dbReference type="HAMAP" id="MF_01984">
    <property type="entry name" value="ubiX_pad"/>
    <property type="match status" value="1"/>
</dbReference>
<accession>A0A9D1FFM4</accession>
<dbReference type="Pfam" id="PF02441">
    <property type="entry name" value="Flavoprotein"/>
    <property type="match status" value="1"/>
</dbReference>
<evidence type="ECO:0000313" key="7">
    <source>
        <dbReference type="EMBL" id="HIS67616.1"/>
    </source>
</evidence>
<feature type="binding site" evidence="5">
    <location>
        <begin position="12"/>
        <end position="14"/>
    </location>
    <ligand>
        <name>FMN</name>
        <dbReference type="ChEBI" id="CHEBI:58210"/>
    </ligand>
</feature>
<comment type="catalytic activity">
    <reaction evidence="5">
        <text>dimethylallyl phosphate + FMNH2 = prenylated FMNH2 + phosphate</text>
        <dbReference type="Rhea" id="RHEA:37743"/>
        <dbReference type="ChEBI" id="CHEBI:43474"/>
        <dbReference type="ChEBI" id="CHEBI:57618"/>
        <dbReference type="ChEBI" id="CHEBI:87467"/>
        <dbReference type="ChEBI" id="CHEBI:88052"/>
        <dbReference type="EC" id="2.5.1.129"/>
    </reaction>
</comment>
<dbReference type="GO" id="GO:0106141">
    <property type="term" value="F:flavin prenyltransferase activity"/>
    <property type="evidence" value="ECO:0007669"/>
    <property type="project" value="UniProtKB-EC"/>
</dbReference>
<keyword evidence="1 5" id="KW-0637">Prenyltransferase</keyword>
<dbReference type="EMBL" id="DVJK01000245">
    <property type="protein sequence ID" value="HIS67616.1"/>
    <property type="molecule type" value="Genomic_DNA"/>
</dbReference>
<dbReference type="InterPro" id="IPR004507">
    <property type="entry name" value="UbiX-like"/>
</dbReference>
<evidence type="ECO:0000256" key="3">
    <source>
        <dbReference type="ARBA" id="ARBA00022643"/>
    </source>
</evidence>
<dbReference type="PANTHER" id="PTHR43374:SF1">
    <property type="entry name" value="FLAVIN PRENYLTRANSFERASE PAD1, MITOCHONDRIAL"/>
    <property type="match status" value="1"/>
</dbReference>
<dbReference type="InterPro" id="IPR036551">
    <property type="entry name" value="Flavin_trans-like"/>
</dbReference>
<dbReference type="GO" id="GO:0016831">
    <property type="term" value="F:carboxy-lyase activity"/>
    <property type="evidence" value="ECO:0007669"/>
    <property type="project" value="TreeGrafter"/>
</dbReference>
<feature type="binding site" evidence="5">
    <location>
        <begin position="89"/>
        <end position="92"/>
    </location>
    <ligand>
        <name>FMN</name>
        <dbReference type="ChEBI" id="CHEBI:58210"/>
    </ligand>
</feature>
<dbReference type="NCBIfam" id="TIGR00421">
    <property type="entry name" value="ubiX_pad"/>
    <property type="match status" value="1"/>
</dbReference>
<evidence type="ECO:0000256" key="2">
    <source>
        <dbReference type="ARBA" id="ARBA00022630"/>
    </source>
</evidence>
<keyword evidence="2 5" id="KW-0285">Flavoprotein</keyword>
<dbReference type="Gene3D" id="3.40.50.1950">
    <property type="entry name" value="Flavin prenyltransferase-like"/>
    <property type="match status" value="1"/>
</dbReference>
<dbReference type="AlphaFoldDB" id="A0A9D1FFM4"/>
<evidence type="ECO:0000256" key="1">
    <source>
        <dbReference type="ARBA" id="ARBA00022602"/>
    </source>
</evidence>
<gene>
    <name evidence="5" type="primary">ubiX</name>
    <name evidence="7" type="ORF">IAC18_08615</name>
</gene>
<dbReference type="NCBIfam" id="NF004685">
    <property type="entry name" value="PRK06029.1"/>
    <property type="match status" value="1"/>
</dbReference>
<feature type="domain" description="Flavoprotein" evidence="6">
    <location>
        <begin position="4"/>
        <end position="164"/>
    </location>
</feature>